<evidence type="ECO:0000259" key="5">
    <source>
        <dbReference type="PROSITE" id="PS51469"/>
    </source>
</evidence>
<dbReference type="OrthoDB" id="266334at2759"/>
<evidence type="ECO:0000256" key="1">
    <source>
        <dbReference type="ARBA" id="ARBA00004308"/>
    </source>
</evidence>
<dbReference type="PANTHER" id="PTHR12953:SF0">
    <property type="entry name" value="SUN DOMAIN-CONTAINING OSSIFICATION FACTOR"/>
    <property type="match status" value="1"/>
</dbReference>
<dbReference type="InterPro" id="IPR012919">
    <property type="entry name" value="SUN_dom"/>
</dbReference>
<comment type="subcellular location">
    <subcellularLocation>
        <location evidence="1">Endomembrane system</location>
    </subcellularLocation>
</comment>
<dbReference type="RefSeq" id="XP_025349159.1">
    <property type="nucleotide sequence ID" value="XM_025490248.1"/>
</dbReference>
<dbReference type="Proteomes" id="UP000245942">
    <property type="component" value="Unassembled WGS sequence"/>
</dbReference>
<keyword evidence="7" id="KW-1185">Reference proteome</keyword>
<dbReference type="SUPFAM" id="SSF49785">
    <property type="entry name" value="Galactose-binding domain-like"/>
    <property type="match status" value="1"/>
</dbReference>
<dbReference type="GeneID" id="37011982"/>
<dbReference type="InterPro" id="IPR008979">
    <property type="entry name" value="Galactose-bd-like_sf"/>
</dbReference>
<dbReference type="Pfam" id="PF07738">
    <property type="entry name" value="Sad1_UNC"/>
    <property type="match status" value="1"/>
</dbReference>
<keyword evidence="2" id="KW-0812">Transmembrane</keyword>
<name>A0A316UA11_9BASI</name>
<accession>A0A316UA11</accession>
<dbReference type="GO" id="GO:0016020">
    <property type="term" value="C:membrane"/>
    <property type="evidence" value="ECO:0007669"/>
    <property type="project" value="InterPro"/>
</dbReference>
<dbReference type="GO" id="GO:0012505">
    <property type="term" value="C:endomembrane system"/>
    <property type="evidence" value="ECO:0007669"/>
    <property type="project" value="UniProtKB-SubCell"/>
</dbReference>
<keyword evidence="3" id="KW-1133">Transmembrane helix</keyword>
<dbReference type="PANTHER" id="PTHR12953">
    <property type="entry name" value="MEMBRANE PROTEIN CH1 RELATED"/>
    <property type="match status" value="1"/>
</dbReference>
<evidence type="ECO:0000256" key="3">
    <source>
        <dbReference type="ARBA" id="ARBA00022989"/>
    </source>
</evidence>
<organism evidence="6 7">
    <name type="scientific">Pseudomicrostroma glucosiphilum</name>
    <dbReference type="NCBI Taxonomy" id="1684307"/>
    <lineage>
        <taxon>Eukaryota</taxon>
        <taxon>Fungi</taxon>
        <taxon>Dikarya</taxon>
        <taxon>Basidiomycota</taxon>
        <taxon>Ustilaginomycotina</taxon>
        <taxon>Exobasidiomycetes</taxon>
        <taxon>Microstromatales</taxon>
        <taxon>Microstromatales incertae sedis</taxon>
        <taxon>Pseudomicrostroma</taxon>
    </lineage>
</organism>
<feature type="domain" description="SUN" evidence="5">
    <location>
        <begin position="1"/>
        <end position="125"/>
    </location>
</feature>
<dbReference type="PROSITE" id="PS51469">
    <property type="entry name" value="SUN"/>
    <property type="match status" value="1"/>
</dbReference>
<dbReference type="EMBL" id="KZ819324">
    <property type="protein sequence ID" value="PWN21999.1"/>
    <property type="molecule type" value="Genomic_DNA"/>
</dbReference>
<sequence length="138" mass="16225">MLSPCPDISGDPQGNFVIVELCDEISIDTIVLANYEFFSRMFKRFRVSASQTLKSGSSSDSENWYQLGIFRARNLRGVQVFNTSLPQTFAAPSRFFRYLRIDFLEYYGNEHYCPLSLLRVYGLTQMDDYRREEEEERR</sequence>
<reference evidence="6 7" key="1">
    <citation type="journal article" date="2018" name="Mol. Biol. Evol.">
        <title>Broad Genomic Sampling Reveals a Smut Pathogenic Ancestry of the Fungal Clade Ustilaginomycotina.</title>
        <authorList>
            <person name="Kijpornyongpan T."/>
            <person name="Mondo S.J."/>
            <person name="Barry K."/>
            <person name="Sandor L."/>
            <person name="Lee J."/>
            <person name="Lipzen A."/>
            <person name="Pangilinan J."/>
            <person name="LaButti K."/>
            <person name="Hainaut M."/>
            <person name="Henrissat B."/>
            <person name="Grigoriev I.V."/>
            <person name="Spatafora J.W."/>
            <person name="Aime M.C."/>
        </authorList>
    </citation>
    <scope>NUCLEOTIDE SEQUENCE [LARGE SCALE GENOMIC DNA]</scope>
    <source>
        <strain evidence="6 7">MCA 4718</strain>
    </source>
</reference>
<evidence type="ECO:0000256" key="2">
    <source>
        <dbReference type="ARBA" id="ARBA00022692"/>
    </source>
</evidence>
<proteinExistence type="predicted"/>
<gene>
    <name evidence="6" type="ORF">BCV69DRAFT_247415</name>
</gene>
<protein>
    <submittedName>
        <fullName evidence="6">Sad1/UNC-like protein</fullName>
    </submittedName>
</protein>
<dbReference type="InterPro" id="IPR045120">
    <property type="entry name" value="Suco/Slp1-like"/>
</dbReference>
<dbReference type="AlphaFoldDB" id="A0A316UA11"/>
<keyword evidence="4" id="KW-0472">Membrane</keyword>
<dbReference type="Gene3D" id="2.60.120.260">
    <property type="entry name" value="Galactose-binding domain-like"/>
    <property type="match status" value="1"/>
</dbReference>
<dbReference type="GO" id="GO:0005737">
    <property type="term" value="C:cytoplasm"/>
    <property type="evidence" value="ECO:0007669"/>
    <property type="project" value="TreeGrafter"/>
</dbReference>
<feature type="non-terminal residue" evidence="6">
    <location>
        <position position="138"/>
    </location>
</feature>
<evidence type="ECO:0000313" key="7">
    <source>
        <dbReference type="Proteomes" id="UP000245942"/>
    </source>
</evidence>
<evidence type="ECO:0000256" key="4">
    <source>
        <dbReference type="ARBA" id="ARBA00023136"/>
    </source>
</evidence>
<evidence type="ECO:0000313" key="6">
    <source>
        <dbReference type="EMBL" id="PWN21999.1"/>
    </source>
</evidence>
<dbReference type="STRING" id="1684307.A0A316UA11"/>
<dbReference type="GO" id="GO:0034975">
    <property type="term" value="P:protein folding in endoplasmic reticulum"/>
    <property type="evidence" value="ECO:0007669"/>
    <property type="project" value="TreeGrafter"/>
</dbReference>